<accession>A0A0J9BQU9</accession>
<dbReference type="Pfam" id="PF13302">
    <property type="entry name" value="Acetyltransf_3"/>
    <property type="match status" value="1"/>
</dbReference>
<organism evidence="2 3">
    <name type="scientific">[Clostridium] citroniae WAL-19142</name>
    <dbReference type="NCBI Taxonomy" id="742734"/>
    <lineage>
        <taxon>Bacteria</taxon>
        <taxon>Bacillati</taxon>
        <taxon>Bacillota</taxon>
        <taxon>Clostridia</taxon>
        <taxon>Lachnospirales</taxon>
        <taxon>Lachnospiraceae</taxon>
        <taxon>Enterocloster</taxon>
    </lineage>
</organism>
<dbReference type="EMBL" id="ADLK01000037">
    <property type="protein sequence ID" value="KMW14509.1"/>
    <property type="molecule type" value="Genomic_DNA"/>
</dbReference>
<name>A0A0J9BQU9_9FIRM</name>
<dbReference type="SUPFAM" id="SSF55729">
    <property type="entry name" value="Acyl-CoA N-acyltransferases (Nat)"/>
    <property type="match status" value="1"/>
</dbReference>
<gene>
    <name evidence="2" type="ORF">HMPREF9470_04815</name>
</gene>
<sequence length="173" mass="20074">MVNLKTERLILRNEKLEDAETLYKFLGCDAEMPKYTGWNPYITLDSAKKKIEQDIQNSEDKNFYSWVIQFKDEIIGTIGAYDYEPQTNSIEIGYSIFRNAWGKGYATEALSEVIRYLFEDKSISRVHAWSHMDNTASQKVLEKAGMKREGIKKNLDGIAIEQVIYGILRDDRK</sequence>
<protein>
    <recommendedName>
        <fullName evidence="1">N-acetyltransferase domain-containing protein</fullName>
    </recommendedName>
</protein>
<comment type="caution">
    <text evidence="2">The sequence shown here is derived from an EMBL/GenBank/DDBJ whole genome shotgun (WGS) entry which is preliminary data.</text>
</comment>
<dbReference type="CDD" id="cd04301">
    <property type="entry name" value="NAT_SF"/>
    <property type="match status" value="1"/>
</dbReference>
<feature type="domain" description="N-acetyltransferase" evidence="1">
    <location>
        <begin position="9"/>
        <end position="170"/>
    </location>
</feature>
<dbReference type="OrthoDB" id="9785602at2"/>
<dbReference type="AlphaFoldDB" id="A0A0J9BQU9"/>
<dbReference type="Proteomes" id="UP000037392">
    <property type="component" value="Unassembled WGS sequence"/>
</dbReference>
<dbReference type="InterPro" id="IPR051531">
    <property type="entry name" value="N-acetyltransferase"/>
</dbReference>
<dbReference type="GeneID" id="93164241"/>
<evidence type="ECO:0000313" key="2">
    <source>
        <dbReference type="EMBL" id="KMW14509.1"/>
    </source>
</evidence>
<dbReference type="PATRIC" id="fig|742734.4.peg.5158"/>
<evidence type="ECO:0000313" key="3">
    <source>
        <dbReference type="Proteomes" id="UP000037392"/>
    </source>
</evidence>
<proteinExistence type="predicted"/>
<dbReference type="Gene3D" id="3.40.630.30">
    <property type="match status" value="1"/>
</dbReference>
<evidence type="ECO:0000259" key="1">
    <source>
        <dbReference type="PROSITE" id="PS51186"/>
    </source>
</evidence>
<dbReference type="InterPro" id="IPR000182">
    <property type="entry name" value="GNAT_dom"/>
</dbReference>
<dbReference type="PANTHER" id="PTHR43792">
    <property type="entry name" value="GNAT FAMILY, PUTATIVE (AFU_ORTHOLOGUE AFUA_3G00765)-RELATED-RELATED"/>
    <property type="match status" value="1"/>
</dbReference>
<dbReference type="GO" id="GO:0016747">
    <property type="term" value="F:acyltransferase activity, transferring groups other than amino-acyl groups"/>
    <property type="evidence" value="ECO:0007669"/>
    <property type="project" value="InterPro"/>
</dbReference>
<reference evidence="2 3" key="1">
    <citation type="submission" date="2011-04" db="EMBL/GenBank/DDBJ databases">
        <title>The Genome Sequence of Clostridium citroniae WAL-19142.</title>
        <authorList>
            <consortium name="The Broad Institute Genome Sequencing Platform"/>
            <person name="Earl A."/>
            <person name="Ward D."/>
            <person name="Feldgarden M."/>
            <person name="Gevers D."/>
            <person name="Warren Y.A."/>
            <person name="Tyrrell K.L."/>
            <person name="Citron D.M."/>
            <person name="Goldstein E.J."/>
            <person name="Daigneault M."/>
            <person name="Allen-Vercoe E."/>
            <person name="Young S.K."/>
            <person name="Zeng Q."/>
            <person name="Gargeya S."/>
            <person name="Fitzgerald M."/>
            <person name="Haas B."/>
            <person name="Abouelleil A."/>
            <person name="Alvarado L."/>
            <person name="Arachchi H.M."/>
            <person name="Berlin A."/>
            <person name="Brown A."/>
            <person name="Chapman S.B."/>
            <person name="Chen Z."/>
            <person name="Dunbar C."/>
            <person name="Freedman E."/>
            <person name="Gearin G."/>
            <person name="Gellesch M."/>
            <person name="Goldberg J."/>
            <person name="Griggs A."/>
            <person name="Gujja S."/>
            <person name="Heilman E.R."/>
            <person name="Heiman D."/>
            <person name="Howarth C."/>
            <person name="Larson L."/>
            <person name="Lui A."/>
            <person name="MacDonald P.J."/>
            <person name="Mehta T."/>
            <person name="Montmayeur A."/>
            <person name="Murphy C."/>
            <person name="Neiman D."/>
            <person name="Pearson M."/>
            <person name="Priest M."/>
            <person name="Roberts A."/>
            <person name="Saif S."/>
            <person name="Shea T."/>
            <person name="Shenoy N."/>
            <person name="Sisk P."/>
            <person name="Stolte C."/>
            <person name="Sykes S."/>
            <person name="White J."/>
            <person name="Yandava C."/>
            <person name="Wortman J."/>
            <person name="Nusbaum C."/>
            <person name="Birren B."/>
        </authorList>
    </citation>
    <scope>NUCLEOTIDE SEQUENCE [LARGE SCALE GENOMIC DNA]</scope>
    <source>
        <strain evidence="2 3">WAL-19142</strain>
    </source>
</reference>
<dbReference type="PROSITE" id="PS51186">
    <property type="entry name" value="GNAT"/>
    <property type="match status" value="1"/>
</dbReference>
<dbReference type="RefSeq" id="WP_048930883.1">
    <property type="nucleotide sequence ID" value="NZ_KQ235883.1"/>
</dbReference>
<dbReference type="InterPro" id="IPR016181">
    <property type="entry name" value="Acyl_CoA_acyltransferase"/>
</dbReference>
<dbReference type="PANTHER" id="PTHR43792:SF1">
    <property type="entry name" value="N-ACETYLTRANSFERASE DOMAIN-CONTAINING PROTEIN"/>
    <property type="match status" value="1"/>
</dbReference>